<dbReference type="InterPro" id="IPR003758">
    <property type="entry name" value="LpxK"/>
</dbReference>
<keyword evidence="5" id="KW-0808">Transferase</keyword>
<dbReference type="PANTHER" id="PTHR42724:SF1">
    <property type="entry name" value="TETRAACYLDISACCHARIDE 4'-KINASE, MITOCHONDRIAL-RELATED"/>
    <property type="match status" value="1"/>
</dbReference>
<evidence type="ECO:0000256" key="3">
    <source>
        <dbReference type="ARBA" id="ARBA00022516"/>
    </source>
</evidence>
<dbReference type="Pfam" id="PF02606">
    <property type="entry name" value="LpxK"/>
    <property type="match status" value="1"/>
</dbReference>
<dbReference type="AlphaFoldDB" id="A0A6P5WQX1"/>
<dbReference type="UniPathway" id="UPA00359">
    <property type="reaction ID" value="UER00482"/>
</dbReference>
<evidence type="ECO:0000256" key="6">
    <source>
        <dbReference type="ARBA" id="ARBA00022741"/>
    </source>
</evidence>
<reference evidence="11" key="1">
    <citation type="submission" date="2025-08" db="UniProtKB">
        <authorList>
            <consortium name="RefSeq"/>
        </authorList>
    </citation>
    <scope>IDENTIFICATION</scope>
    <source>
        <tissue evidence="11">Fruit stalk</tissue>
    </source>
</reference>
<protein>
    <recommendedName>
        <fullName evidence="2">tetraacyldisaccharide 4'-kinase</fullName>
        <ecNumber evidence="2">2.7.1.130</ecNumber>
    </recommendedName>
</protein>
<sequence length="313" mass="35634">MVEFVAKFLADYGISPLILTRGYAGGDEAKMLQRHLLGGPVKVGVGVNRMATANLFFEKYGYVDCRGSKFSEKTYLDQKMESHISSEKIGAAILDDGMQHWSLCRDLEIVMINGLMPWGNHKLLPLGPLREPLTALKRADVAVVHHADLVLEQKLKDIELVIQEIKESLPIFYTRMAPSYFSEVRNISIKVHLGAVHNAVVLCVSAIGSADAFVQVMEKIGPIYVDRFDFSDHHSFQIKDIHMMRERLRQLEDRFGCQPIVIVTEKDYDRDREILKHLHPFQVLVLCSEMQIISHKGCNEDTFKLLLKELLEE</sequence>
<keyword evidence="9" id="KW-0443">Lipid metabolism</keyword>
<organism evidence="10 11">
    <name type="scientific">Durio zibethinus</name>
    <name type="common">Durian</name>
    <dbReference type="NCBI Taxonomy" id="66656"/>
    <lineage>
        <taxon>Eukaryota</taxon>
        <taxon>Viridiplantae</taxon>
        <taxon>Streptophyta</taxon>
        <taxon>Embryophyta</taxon>
        <taxon>Tracheophyta</taxon>
        <taxon>Spermatophyta</taxon>
        <taxon>Magnoliopsida</taxon>
        <taxon>eudicotyledons</taxon>
        <taxon>Gunneridae</taxon>
        <taxon>Pentapetalae</taxon>
        <taxon>rosids</taxon>
        <taxon>malvids</taxon>
        <taxon>Malvales</taxon>
        <taxon>Malvaceae</taxon>
        <taxon>Helicteroideae</taxon>
        <taxon>Durio</taxon>
    </lineage>
</organism>
<keyword evidence="6" id="KW-0547">Nucleotide-binding</keyword>
<dbReference type="GO" id="GO:0016020">
    <property type="term" value="C:membrane"/>
    <property type="evidence" value="ECO:0007669"/>
    <property type="project" value="GOC"/>
</dbReference>
<keyword evidence="8" id="KW-0067">ATP-binding</keyword>
<dbReference type="EC" id="2.7.1.130" evidence="2"/>
<dbReference type="RefSeq" id="XP_022717911.1">
    <property type="nucleotide sequence ID" value="XM_022862176.1"/>
</dbReference>
<evidence type="ECO:0000313" key="11">
    <source>
        <dbReference type="RefSeq" id="XP_022717911.1"/>
    </source>
</evidence>
<evidence type="ECO:0000313" key="10">
    <source>
        <dbReference type="Proteomes" id="UP000515121"/>
    </source>
</evidence>
<proteinExistence type="predicted"/>
<evidence type="ECO:0000256" key="5">
    <source>
        <dbReference type="ARBA" id="ARBA00022679"/>
    </source>
</evidence>
<dbReference type="GeneID" id="111276438"/>
<evidence type="ECO:0000256" key="1">
    <source>
        <dbReference type="ARBA" id="ARBA00004870"/>
    </source>
</evidence>
<evidence type="ECO:0000256" key="2">
    <source>
        <dbReference type="ARBA" id="ARBA00012071"/>
    </source>
</evidence>
<comment type="pathway">
    <text evidence="1">Glycolipid biosynthesis; lipid IV(A) biosynthesis; lipid IV(A) from (3R)-3-hydroxytetradecanoyl-[acyl-carrier-protein] and UDP-N-acetyl-alpha-D-glucosamine: step 6/6.</text>
</comment>
<evidence type="ECO:0000256" key="8">
    <source>
        <dbReference type="ARBA" id="ARBA00022840"/>
    </source>
</evidence>
<evidence type="ECO:0000256" key="7">
    <source>
        <dbReference type="ARBA" id="ARBA00022777"/>
    </source>
</evidence>
<dbReference type="GO" id="GO:0009245">
    <property type="term" value="P:lipid A biosynthetic process"/>
    <property type="evidence" value="ECO:0007669"/>
    <property type="project" value="UniProtKB-KW"/>
</dbReference>
<evidence type="ECO:0000256" key="9">
    <source>
        <dbReference type="ARBA" id="ARBA00023098"/>
    </source>
</evidence>
<dbReference type="Proteomes" id="UP000515121">
    <property type="component" value="Unplaced"/>
</dbReference>
<keyword evidence="3" id="KW-0444">Lipid biosynthesis</keyword>
<keyword evidence="10" id="KW-1185">Reference proteome</keyword>
<accession>A0A6P5WQX1</accession>
<name>A0A6P5WQX1_DURZI</name>
<keyword evidence="7" id="KW-0418">Kinase</keyword>
<dbReference type="GO" id="GO:0009029">
    <property type="term" value="F:lipid-A 4'-kinase activity"/>
    <property type="evidence" value="ECO:0007669"/>
    <property type="project" value="UniProtKB-EC"/>
</dbReference>
<keyword evidence="4" id="KW-0441">Lipid A biosynthesis</keyword>
<evidence type="ECO:0000256" key="4">
    <source>
        <dbReference type="ARBA" id="ARBA00022556"/>
    </source>
</evidence>
<gene>
    <name evidence="11" type="primary">LOC111276438</name>
</gene>
<dbReference type="GO" id="GO:0005524">
    <property type="term" value="F:ATP binding"/>
    <property type="evidence" value="ECO:0007669"/>
    <property type="project" value="UniProtKB-KW"/>
</dbReference>
<dbReference type="PANTHER" id="PTHR42724">
    <property type="entry name" value="TETRAACYLDISACCHARIDE 4'-KINASE"/>
    <property type="match status" value="1"/>
</dbReference>